<dbReference type="OrthoDB" id="2118873at2759"/>
<reference evidence="2" key="2">
    <citation type="submission" date="2009-11" db="EMBL/GenBank/DDBJ databases">
        <title>The Genome Sequence of Allomyces macrogynus strain ATCC 38327.</title>
        <authorList>
            <consortium name="The Broad Institute Genome Sequencing Platform"/>
            <person name="Russ C."/>
            <person name="Cuomo C."/>
            <person name="Shea T."/>
            <person name="Young S.K."/>
            <person name="Zeng Q."/>
            <person name="Koehrsen M."/>
            <person name="Haas B."/>
            <person name="Borodovsky M."/>
            <person name="Guigo R."/>
            <person name="Alvarado L."/>
            <person name="Berlin A."/>
            <person name="Borenstein D."/>
            <person name="Chen Z."/>
            <person name="Engels R."/>
            <person name="Freedman E."/>
            <person name="Gellesch M."/>
            <person name="Goldberg J."/>
            <person name="Griggs A."/>
            <person name="Gujja S."/>
            <person name="Heiman D."/>
            <person name="Hepburn T."/>
            <person name="Howarth C."/>
            <person name="Jen D."/>
            <person name="Larson L."/>
            <person name="Lewis B."/>
            <person name="Mehta T."/>
            <person name="Park D."/>
            <person name="Pearson M."/>
            <person name="Roberts A."/>
            <person name="Saif S."/>
            <person name="Shenoy N."/>
            <person name="Sisk P."/>
            <person name="Stolte C."/>
            <person name="Sykes S."/>
            <person name="Walk T."/>
            <person name="White J."/>
            <person name="Yandava C."/>
            <person name="Burger G."/>
            <person name="Gray M.W."/>
            <person name="Holland P.W.H."/>
            <person name="King N."/>
            <person name="Lang F.B.F."/>
            <person name="Roger A.J."/>
            <person name="Ruiz-Trillo I."/>
            <person name="Lander E."/>
            <person name="Nusbaum C."/>
        </authorList>
    </citation>
    <scope>NUCLEOTIDE SEQUENCE [LARGE SCALE GENOMIC DNA]</scope>
    <source>
        <strain evidence="2">ATCC 38327</strain>
    </source>
</reference>
<sequence length="170" mass="19133">MVQQSAISGTIICQGSVRGLPEQTLNMFEKGNAVFMRFWSLKDINYRTSGLNLSWAMAPLPGESPDLAGALVFGANLIGIKEYTRNVTRAARVAEFLSGFEAQRLFTTALGLRPTIPEHFRDPEVNRVHDAAFLNSIRLSLWLLPSRLRTDRQHPARTSIWPFRNSFTRA</sequence>
<accession>A0A0L0SPN8</accession>
<protein>
    <submittedName>
        <fullName evidence="1">Uncharacterized protein</fullName>
    </submittedName>
</protein>
<keyword evidence="2" id="KW-1185">Reference proteome</keyword>
<dbReference type="AlphaFoldDB" id="A0A0L0SPN8"/>
<proteinExistence type="predicted"/>
<dbReference type="VEuPathDB" id="FungiDB:AMAG_19162"/>
<dbReference type="Gene3D" id="3.40.190.10">
    <property type="entry name" value="Periplasmic binding protein-like II"/>
    <property type="match status" value="2"/>
</dbReference>
<organism evidence="1 2">
    <name type="scientific">Allomyces macrogynus (strain ATCC 38327)</name>
    <name type="common">Allomyces javanicus var. macrogynus</name>
    <dbReference type="NCBI Taxonomy" id="578462"/>
    <lineage>
        <taxon>Eukaryota</taxon>
        <taxon>Fungi</taxon>
        <taxon>Fungi incertae sedis</taxon>
        <taxon>Blastocladiomycota</taxon>
        <taxon>Blastocladiomycetes</taxon>
        <taxon>Blastocladiales</taxon>
        <taxon>Blastocladiaceae</taxon>
        <taxon>Allomyces</taxon>
    </lineage>
</organism>
<dbReference type="EMBL" id="GG745344">
    <property type="protein sequence ID" value="KNE64461.1"/>
    <property type="molecule type" value="Genomic_DNA"/>
</dbReference>
<dbReference type="SUPFAM" id="SSF53850">
    <property type="entry name" value="Periplasmic binding protein-like II"/>
    <property type="match status" value="1"/>
</dbReference>
<dbReference type="Proteomes" id="UP000054350">
    <property type="component" value="Unassembled WGS sequence"/>
</dbReference>
<evidence type="ECO:0000313" key="1">
    <source>
        <dbReference type="EMBL" id="KNE64461.1"/>
    </source>
</evidence>
<name>A0A0L0SPN8_ALLM3</name>
<evidence type="ECO:0000313" key="2">
    <source>
        <dbReference type="Proteomes" id="UP000054350"/>
    </source>
</evidence>
<gene>
    <name evidence="1" type="ORF">AMAG_19162</name>
</gene>
<reference evidence="1 2" key="1">
    <citation type="submission" date="2009-11" db="EMBL/GenBank/DDBJ databases">
        <title>Annotation of Allomyces macrogynus ATCC 38327.</title>
        <authorList>
            <consortium name="The Broad Institute Genome Sequencing Platform"/>
            <person name="Russ C."/>
            <person name="Cuomo C."/>
            <person name="Burger G."/>
            <person name="Gray M.W."/>
            <person name="Holland P.W.H."/>
            <person name="King N."/>
            <person name="Lang F.B.F."/>
            <person name="Roger A.J."/>
            <person name="Ruiz-Trillo I."/>
            <person name="Young S.K."/>
            <person name="Zeng Q."/>
            <person name="Gargeya S."/>
            <person name="Fitzgerald M."/>
            <person name="Haas B."/>
            <person name="Abouelleil A."/>
            <person name="Alvarado L."/>
            <person name="Arachchi H.M."/>
            <person name="Berlin A."/>
            <person name="Chapman S.B."/>
            <person name="Gearin G."/>
            <person name="Goldberg J."/>
            <person name="Griggs A."/>
            <person name="Gujja S."/>
            <person name="Hansen M."/>
            <person name="Heiman D."/>
            <person name="Howarth C."/>
            <person name="Larimer J."/>
            <person name="Lui A."/>
            <person name="MacDonald P.J.P."/>
            <person name="McCowen C."/>
            <person name="Montmayeur A."/>
            <person name="Murphy C."/>
            <person name="Neiman D."/>
            <person name="Pearson M."/>
            <person name="Priest M."/>
            <person name="Roberts A."/>
            <person name="Saif S."/>
            <person name="Shea T."/>
            <person name="Sisk P."/>
            <person name="Stolte C."/>
            <person name="Sykes S."/>
            <person name="Wortman J."/>
            <person name="Nusbaum C."/>
            <person name="Birren B."/>
        </authorList>
    </citation>
    <scope>NUCLEOTIDE SEQUENCE [LARGE SCALE GENOMIC DNA]</scope>
    <source>
        <strain evidence="1 2">ATCC 38327</strain>
    </source>
</reference>